<name>A0A9Q0S760_9DIPT</name>
<dbReference type="Proteomes" id="UP001151699">
    <property type="component" value="Chromosome A"/>
</dbReference>
<dbReference type="OrthoDB" id="7968272at2759"/>
<feature type="non-terminal residue" evidence="1">
    <location>
        <position position="1"/>
    </location>
</feature>
<dbReference type="AlphaFoldDB" id="A0A9Q0S760"/>
<proteinExistence type="predicted"/>
<evidence type="ECO:0000313" key="1">
    <source>
        <dbReference type="EMBL" id="KAJ6647814.1"/>
    </source>
</evidence>
<sequence>FYNTTNDLNRSGKFLFDAIFGLESAIEEAADGDTSSSNVVKTCNCVLNQWLNLSFDK</sequence>
<reference evidence="1" key="1">
    <citation type="submission" date="2022-07" db="EMBL/GenBank/DDBJ databases">
        <authorList>
            <person name="Trinca V."/>
            <person name="Uliana J.V.C."/>
            <person name="Torres T.T."/>
            <person name="Ward R.J."/>
            <person name="Monesi N."/>
        </authorList>
    </citation>
    <scope>NUCLEOTIDE SEQUENCE</scope>
    <source>
        <strain evidence="1">HSMRA1968</strain>
        <tissue evidence="1">Whole embryos</tissue>
    </source>
</reference>
<feature type="non-terminal residue" evidence="1">
    <location>
        <position position="57"/>
    </location>
</feature>
<protein>
    <submittedName>
        <fullName evidence="1">Uncharacterized protein</fullName>
    </submittedName>
</protein>
<accession>A0A9Q0S760</accession>
<keyword evidence="2" id="KW-1185">Reference proteome</keyword>
<dbReference type="EMBL" id="WJQU01000001">
    <property type="protein sequence ID" value="KAJ6647814.1"/>
    <property type="molecule type" value="Genomic_DNA"/>
</dbReference>
<evidence type="ECO:0000313" key="2">
    <source>
        <dbReference type="Proteomes" id="UP001151699"/>
    </source>
</evidence>
<gene>
    <name evidence="1" type="ORF">Bhyg_03037</name>
</gene>
<comment type="caution">
    <text evidence="1">The sequence shown here is derived from an EMBL/GenBank/DDBJ whole genome shotgun (WGS) entry which is preliminary data.</text>
</comment>
<organism evidence="1 2">
    <name type="scientific">Pseudolycoriella hygida</name>
    <dbReference type="NCBI Taxonomy" id="35572"/>
    <lineage>
        <taxon>Eukaryota</taxon>
        <taxon>Metazoa</taxon>
        <taxon>Ecdysozoa</taxon>
        <taxon>Arthropoda</taxon>
        <taxon>Hexapoda</taxon>
        <taxon>Insecta</taxon>
        <taxon>Pterygota</taxon>
        <taxon>Neoptera</taxon>
        <taxon>Endopterygota</taxon>
        <taxon>Diptera</taxon>
        <taxon>Nematocera</taxon>
        <taxon>Sciaroidea</taxon>
        <taxon>Sciaridae</taxon>
        <taxon>Pseudolycoriella</taxon>
    </lineage>
</organism>